<protein>
    <submittedName>
        <fullName evidence="2">RND transporter</fullName>
    </submittedName>
</protein>
<dbReference type="Proteomes" id="UP000599523">
    <property type="component" value="Unassembled WGS sequence"/>
</dbReference>
<dbReference type="AlphaFoldDB" id="A0A972J9K7"/>
<gene>
    <name evidence="2" type="ORF">GPA21_08790</name>
</gene>
<sequence length="102" mass="11074">MWKMTGKTLAAMLATTLISVAAHADGHLPEVEAEVRRIDQNAGKITLRHGNIPNLDMPPMTMVFQVEEKALLDGIAVGDQVVVTIEQVEGAYTLKSIRTHAP</sequence>
<keyword evidence="1" id="KW-0732">Signal</keyword>
<evidence type="ECO:0000256" key="1">
    <source>
        <dbReference type="SAM" id="SignalP"/>
    </source>
</evidence>
<evidence type="ECO:0000313" key="2">
    <source>
        <dbReference type="EMBL" id="NMG03070.1"/>
    </source>
</evidence>
<feature type="signal peptide" evidence="1">
    <location>
        <begin position="1"/>
        <end position="24"/>
    </location>
</feature>
<dbReference type="InterPro" id="IPR021647">
    <property type="entry name" value="CusF_Ec"/>
</dbReference>
<comment type="caution">
    <text evidence="2">The sequence shown here is derived from an EMBL/GenBank/DDBJ whole genome shotgun (WGS) entry which is preliminary data.</text>
</comment>
<dbReference type="InterPro" id="IPR042230">
    <property type="entry name" value="CusF_sf"/>
</dbReference>
<name>A0A972J9K7_9RHOO</name>
<dbReference type="Gene3D" id="2.40.50.320">
    <property type="entry name" value="Copper binding periplasmic protein CusF"/>
    <property type="match status" value="1"/>
</dbReference>
<dbReference type="EMBL" id="WTVM01000041">
    <property type="protein sequence ID" value="NMG03070.1"/>
    <property type="molecule type" value="Genomic_DNA"/>
</dbReference>
<evidence type="ECO:0000313" key="3">
    <source>
        <dbReference type="Proteomes" id="UP000599523"/>
    </source>
</evidence>
<feature type="chain" id="PRO_5036756814" evidence="1">
    <location>
        <begin position="25"/>
        <end position="102"/>
    </location>
</feature>
<reference evidence="2" key="1">
    <citation type="submission" date="2019-12" db="EMBL/GenBank/DDBJ databases">
        <title>Comparative genomics gives insights into the taxonomy of the Azoarcus-Aromatoleum group and reveals separate origins of nif in the plant-associated Azoarcus and non-plant-associated Aromatoleum sub-groups.</title>
        <authorList>
            <person name="Lafos M."/>
            <person name="Maluk M."/>
            <person name="Batista M."/>
            <person name="Junghare M."/>
            <person name="Carmona M."/>
            <person name="Faoro H."/>
            <person name="Cruz L.M."/>
            <person name="Battistoni F."/>
            <person name="De Souza E."/>
            <person name="Pedrosa F."/>
            <person name="Chen W.-M."/>
            <person name="Poole P.S."/>
            <person name="Dixon R.A."/>
            <person name="James E.K."/>
        </authorList>
    </citation>
    <scope>NUCLEOTIDE SEQUENCE</scope>
    <source>
        <strain evidence="2">NSC3</strain>
    </source>
</reference>
<proteinExistence type="predicted"/>
<keyword evidence="3" id="KW-1185">Reference proteome</keyword>
<accession>A0A972J9K7</accession>
<dbReference type="Pfam" id="PF11604">
    <property type="entry name" value="CusF_Ec"/>
    <property type="match status" value="1"/>
</dbReference>
<organism evidence="2 3">
    <name type="scientific">Azoarcus taiwanensis</name>
    <dbReference type="NCBI Taxonomy" id="666964"/>
    <lineage>
        <taxon>Bacteria</taxon>
        <taxon>Pseudomonadati</taxon>
        <taxon>Pseudomonadota</taxon>
        <taxon>Betaproteobacteria</taxon>
        <taxon>Rhodocyclales</taxon>
        <taxon>Zoogloeaceae</taxon>
        <taxon>Azoarcus</taxon>
    </lineage>
</organism>